<dbReference type="EMBL" id="LPWG01000001">
    <property type="protein sequence ID" value="ODS01324.1"/>
    <property type="molecule type" value="Genomic_DNA"/>
</dbReference>
<protein>
    <recommendedName>
        <fullName evidence="3">PNPLA domain-containing protein</fullName>
    </recommendedName>
</protein>
<keyword evidence="2" id="KW-0378">Hydrolase</keyword>
<dbReference type="Pfam" id="PF01734">
    <property type="entry name" value="Patatin"/>
    <property type="match status" value="1"/>
</dbReference>
<dbReference type="Proteomes" id="UP000094501">
    <property type="component" value="Unassembled WGS sequence"/>
</dbReference>
<feature type="active site" description="Proton acceptor" evidence="2">
    <location>
        <position position="259"/>
    </location>
</feature>
<dbReference type="Gene3D" id="3.40.1090.10">
    <property type="entry name" value="Cytosolic phospholipase A2 catalytic domain"/>
    <property type="match status" value="1"/>
</dbReference>
<keyword evidence="5" id="KW-1185">Reference proteome</keyword>
<keyword evidence="1 2" id="KW-0443">Lipid metabolism</keyword>
<dbReference type="OrthoDB" id="323481at2"/>
<feature type="short sequence motif" description="DGA/G" evidence="2">
    <location>
        <begin position="259"/>
        <end position="261"/>
    </location>
</feature>
<comment type="caution">
    <text evidence="4">The sequence shown here is derived from an EMBL/GenBank/DDBJ whole genome shotgun (WGS) entry which is preliminary data.</text>
</comment>
<dbReference type="SUPFAM" id="SSF52151">
    <property type="entry name" value="FabD/lysophospholipase-like"/>
    <property type="match status" value="1"/>
</dbReference>
<feature type="domain" description="PNPLA" evidence="3">
    <location>
        <begin position="80"/>
        <end position="275"/>
    </location>
</feature>
<proteinExistence type="predicted"/>
<name>A0A1E3W6A4_9HYPH</name>
<dbReference type="GO" id="GO:0016042">
    <property type="term" value="P:lipid catabolic process"/>
    <property type="evidence" value="ECO:0007669"/>
    <property type="project" value="UniProtKB-UniRule"/>
</dbReference>
<evidence type="ECO:0000256" key="2">
    <source>
        <dbReference type="PROSITE-ProRule" id="PRU01161"/>
    </source>
</evidence>
<feature type="short sequence motif" description="GXGXXG" evidence="2">
    <location>
        <begin position="84"/>
        <end position="89"/>
    </location>
</feature>
<dbReference type="RefSeq" id="WP_069435800.1">
    <property type="nucleotide sequence ID" value="NZ_LPWG01000001.1"/>
</dbReference>
<dbReference type="AlphaFoldDB" id="A0A1E3W6A4"/>
<dbReference type="InterPro" id="IPR016035">
    <property type="entry name" value="Acyl_Trfase/lysoPLipase"/>
</dbReference>
<feature type="active site" description="Nucleophile" evidence="2">
    <location>
        <position position="115"/>
    </location>
</feature>
<evidence type="ECO:0000313" key="4">
    <source>
        <dbReference type="EMBL" id="ODS01324.1"/>
    </source>
</evidence>
<dbReference type="STRING" id="1774968.AUC68_00160"/>
<feature type="short sequence motif" description="GXSXG" evidence="2">
    <location>
        <begin position="113"/>
        <end position="117"/>
    </location>
</feature>
<gene>
    <name evidence="4" type="ORF">AUC68_00160</name>
</gene>
<accession>A0A1E3W6A4</accession>
<sequence>MLLTVASVLVGCAVAGARNAVPVALESDANVAGMGPETIRFWGDELPPNAAAYQAKRASQLARSRPELRGGGGRPVLNSLALSGGGPYGAYGAGLLAGWTAAGTRPKFDVVTGVSTGALSAPFAFLGPRYDHALKQVFTHSHTNDIAIMRPVKGLLGGSSLSSNAPLAKLIAHYVTPSFLAEVAAEHRKGRRLLIGTTNLDAGRPVIWDMGEIAASGRPGSVELFRNVLLASAAIPAAFPPSFIKVTAEGYSFEEMHVDGGATRSVFLAPTQLTLGGMDRDLGATPIRRFYVILNGYSAPHYKAVKPHTLDIAGRAVTTLLTNQGVGDLYRLYEFCRRNGVAYNLAYIPEDVPDTSTQAFDPVFMSHLYDVGYQMARRGYPWQHQPPGL</sequence>
<dbReference type="PROSITE" id="PS51635">
    <property type="entry name" value="PNPLA"/>
    <property type="match status" value="1"/>
</dbReference>
<reference evidence="4 5" key="1">
    <citation type="journal article" date="2016" name="Environ. Microbiol.">
        <title>New Methyloceanibacter diversity from North Sea sediments includes methanotroph containing solely the soluble methane monooxygenase.</title>
        <authorList>
            <person name="Vekeman B."/>
            <person name="Kerckhof F.M."/>
            <person name="Cremers G."/>
            <person name="de Vos P."/>
            <person name="Vandamme P."/>
            <person name="Boon N."/>
            <person name="Op den Camp H.J."/>
            <person name="Heylen K."/>
        </authorList>
    </citation>
    <scope>NUCLEOTIDE SEQUENCE [LARGE SCALE GENOMIC DNA]</scope>
    <source>
        <strain evidence="4 5">R-67174</strain>
    </source>
</reference>
<dbReference type="GO" id="GO:0016787">
    <property type="term" value="F:hydrolase activity"/>
    <property type="evidence" value="ECO:0007669"/>
    <property type="project" value="UniProtKB-UniRule"/>
</dbReference>
<organism evidence="4 5">
    <name type="scientific">Methyloceanibacter methanicus</name>
    <dbReference type="NCBI Taxonomy" id="1774968"/>
    <lineage>
        <taxon>Bacteria</taxon>
        <taxon>Pseudomonadati</taxon>
        <taxon>Pseudomonadota</taxon>
        <taxon>Alphaproteobacteria</taxon>
        <taxon>Hyphomicrobiales</taxon>
        <taxon>Hyphomicrobiaceae</taxon>
        <taxon>Methyloceanibacter</taxon>
    </lineage>
</organism>
<evidence type="ECO:0000259" key="3">
    <source>
        <dbReference type="PROSITE" id="PS51635"/>
    </source>
</evidence>
<evidence type="ECO:0000256" key="1">
    <source>
        <dbReference type="ARBA" id="ARBA00023098"/>
    </source>
</evidence>
<evidence type="ECO:0000313" key="5">
    <source>
        <dbReference type="Proteomes" id="UP000094501"/>
    </source>
</evidence>
<keyword evidence="2" id="KW-0442">Lipid degradation</keyword>
<dbReference type="InterPro" id="IPR002641">
    <property type="entry name" value="PNPLA_dom"/>
</dbReference>